<accession>A0A1F6N4Q7</accession>
<dbReference type="InterPro" id="IPR043519">
    <property type="entry name" value="NT_sf"/>
</dbReference>
<dbReference type="InterPro" id="IPR012675">
    <property type="entry name" value="Beta-grasp_dom_sf"/>
</dbReference>
<feature type="domain" description="TGS" evidence="4">
    <location>
        <begin position="386"/>
        <end position="449"/>
    </location>
</feature>
<dbReference type="GO" id="GO:0005886">
    <property type="term" value="C:plasma membrane"/>
    <property type="evidence" value="ECO:0007669"/>
    <property type="project" value="TreeGrafter"/>
</dbReference>
<dbReference type="InterPro" id="IPR003607">
    <property type="entry name" value="HD/PDEase_dom"/>
</dbReference>
<comment type="caution">
    <text evidence="5">The sequence shown here is derived from an EMBL/GenBank/DDBJ whole genome shotgun (WGS) entry which is preliminary data.</text>
</comment>
<dbReference type="NCBIfam" id="TIGR00691">
    <property type="entry name" value="spoT_relA"/>
    <property type="match status" value="1"/>
</dbReference>
<dbReference type="InterPro" id="IPR007685">
    <property type="entry name" value="RelA_SpoT"/>
</dbReference>
<gene>
    <name evidence="5" type="ORF">A2983_04175</name>
</gene>
<comment type="function">
    <text evidence="2">In eubacteria ppGpp (guanosine 3'-diphosphate 5'-diphosphate) is a mediator of the stringent response that coordinates a variety of cellular activities in response to changes in nutritional abundance.</text>
</comment>
<dbReference type="InterPro" id="IPR033655">
    <property type="entry name" value="TGS_RelA/SpoT"/>
</dbReference>
<reference evidence="5 6" key="1">
    <citation type="journal article" date="2016" name="Nat. Commun.">
        <title>Thousands of microbial genomes shed light on interconnected biogeochemical processes in an aquifer system.</title>
        <authorList>
            <person name="Anantharaman K."/>
            <person name="Brown C.T."/>
            <person name="Hug L.A."/>
            <person name="Sharon I."/>
            <person name="Castelle C.J."/>
            <person name="Probst A.J."/>
            <person name="Thomas B.C."/>
            <person name="Singh A."/>
            <person name="Wilkins M.J."/>
            <person name="Karaoz U."/>
            <person name="Brodie E.L."/>
            <person name="Williams K.H."/>
            <person name="Hubbard S.S."/>
            <person name="Banfield J.F."/>
        </authorList>
    </citation>
    <scope>NUCLEOTIDE SEQUENCE [LARGE SCALE GENOMIC DNA]</scope>
</reference>
<dbReference type="InterPro" id="IPR004811">
    <property type="entry name" value="RelA/Spo_fam"/>
</dbReference>
<evidence type="ECO:0008006" key="7">
    <source>
        <dbReference type="Google" id="ProtNLM"/>
    </source>
</evidence>
<evidence type="ECO:0000313" key="5">
    <source>
        <dbReference type="EMBL" id="OGH78670.1"/>
    </source>
</evidence>
<dbReference type="SUPFAM" id="SSF81301">
    <property type="entry name" value="Nucleotidyltransferase"/>
    <property type="match status" value="1"/>
</dbReference>
<dbReference type="PROSITE" id="PS51880">
    <property type="entry name" value="TGS"/>
    <property type="match status" value="1"/>
</dbReference>
<dbReference type="CDD" id="cd05399">
    <property type="entry name" value="NT_Rel-Spo_like"/>
    <property type="match status" value="1"/>
</dbReference>
<feature type="domain" description="HD" evidence="3">
    <location>
        <begin position="50"/>
        <end position="148"/>
    </location>
</feature>
<dbReference type="CDD" id="cd01668">
    <property type="entry name" value="TGS_RSH"/>
    <property type="match status" value="1"/>
</dbReference>
<dbReference type="InterPro" id="IPR006674">
    <property type="entry name" value="HD_domain"/>
</dbReference>
<dbReference type="Pfam" id="PF02824">
    <property type="entry name" value="TGS"/>
    <property type="match status" value="1"/>
</dbReference>
<evidence type="ECO:0000259" key="3">
    <source>
        <dbReference type="PROSITE" id="PS51831"/>
    </source>
</evidence>
<dbReference type="FunFam" id="1.10.3210.10:FF:000001">
    <property type="entry name" value="GTP pyrophosphokinase RelA"/>
    <property type="match status" value="1"/>
</dbReference>
<dbReference type="GO" id="GO:0015969">
    <property type="term" value="P:guanosine tetraphosphate metabolic process"/>
    <property type="evidence" value="ECO:0007669"/>
    <property type="project" value="InterPro"/>
</dbReference>
<comment type="pathway">
    <text evidence="1">Purine metabolism.</text>
</comment>
<name>A0A1F6N4Q7_9BACT</name>
<dbReference type="PROSITE" id="PS51831">
    <property type="entry name" value="HD"/>
    <property type="match status" value="1"/>
</dbReference>
<dbReference type="CDD" id="cd00077">
    <property type="entry name" value="HDc"/>
    <property type="match status" value="1"/>
</dbReference>
<organism evidence="5 6">
    <name type="scientific">Candidatus Magasanikbacteria bacterium RIFCSPLOWO2_01_FULL_40_15</name>
    <dbReference type="NCBI Taxonomy" id="1798686"/>
    <lineage>
        <taxon>Bacteria</taxon>
        <taxon>Candidatus Magasanikiibacteriota</taxon>
    </lineage>
</organism>
<dbReference type="Gene3D" id="3.30.460.10">
    <property type="entry name" value="Beta Polymerase, domain 2"/>
    <property type="match status" value="1"/>
</dbReference>
<dbReference type="InterPro" id="IPR012676">
    <property type="entry name" value="TGS-like"/>
</dbReference>
<evidence type="ECO:0000313" key="6">
    <source>
        <dbReference type="Proteomes" id="UP000177040"/>
    </source>
</evidence>
<dbReference type="PANTHER" id="PTHR21262:SF31">
    <property type="entry name" value="GTP PYROPHOSPHOKINASE"/>
    <property type="match status" value="1"/>
</dbReference>
<dbReference type="Gene3D" id="1.10.3210.10">
    <property type="entry name" value="Hypothetical protein af1432"/>
    <property type="match status" value="1"/>
</dbReference>
<proteinExistence type="inferred from homology"/>
<evidence type="ECO:0000256" key="2">
    <source>
        <dbReference type="RuleBase" id="RU003847"/>
    </source>
</evidence>
<dbReference type="SMART" id="SM00954">
    <property type="entry name" value="RelA_SpoT"/>
    <property type="match status" value="1"/>
</dbReference>
<dbReference type="SUPFAM" id="SSF109604">
    <property type="entry name" value="HD-domain/PDEase-like"/>
    <property type="match status" value="1"/>
</dbReference>
<dbReference type="Proteomes" id="UP000177040">
    <property type="component" value="Unassembled WGS sequence"/>
</dbReference>
<dbReference type="FunFam" id="3.10.20.30:FF:000002">
    <property type="entry name" value="GTP pyrophosphokinase (RelA/SpoT)"/>
    <property type="match status" value="1"/>
</dbReference>
<dbReference type="Pfam" id="PF04607">
    <property type="entry name" value="RelA_SpoT"/>
    <property type="match status" value="1"/>
</dbReference>
<comment type="similarity">
    <text evidence="2">Belongs to the relA/spoT family.</text>
</comment>
<evidence type="ECO:0000256" key="1">
    <source>
        <dbReference type="ARBA" id="ARBA00025704"/>
    </source>
</evidence>
<dbReference type="EMBL" id="MFQH01000003">
    <property type="protein sequence ID" value="OGH78670.1"/>
    <property type="molecule type" value="Genomic_DNA"/>
</dbReference>
<dbReference type="SMART" id="SM00471">
    <property type="entry name" value="HDc"/>
    <property type="match status" value="1"/>
</dbReference>
<dbReference type="PANTHER" id="PTHR21262">
    <property type="entry name" value="GUANOSINE-3',5'-BIS DIPHOSPHATE 3'-PYROPHOSPHOHYDROLASE"/>
    <property type="match status" value="1"/>
</dbReference>
<dbReference type="FunFam" id="3.30.460.10:FF:000001">
    <property type="entry name" value="GTP pyrophosphokinase RelA"/>
    <property type="match status" value="1"/>
</dbReference>
<dbReference type="AlphaFoldDB" id="A0A1F6N4Q7"/>
<dbReference type="Pfam" id="PF13328">
    <property type="entry name" value="HD_4"/>
    <property type="match status" value="1"/>
</dbReference>
<dbReference type="Gene3D" id="3.10.20.30">
    <property type="match status" value="1"/>
</dbReference>
<evidence type="ECO:0000259" key="4">
    <source>
        <dbReference type="PROSITE" id="PS51880"/>
    </source>
</evidence>
<protein>
    <recommendedName>
        <fullName evidence="7">TGS domain-containing protein</fullName>
    </recommendedName>
</protein>
<dbReference type="SUPFAM" id="SSF81271">
    <property type="entry name" value="TGS-like"/>
    <property type="match status" value="1"/>
</dbReference>
<dbReference type="InterPro" id="IPR004095">
    <property type="entry name" value="TGS"/>
</dbReference>
<sequence>MEITKNPTIKGLLEKIKKYAPNADLDVIRLAYDFAAEAHQGQTRKSGEPYIIHPLSAAHYLADSKIDPTIIAATLLHDVPEDTTVTLEDIQKNFGSEIAGLVRGITKLGKLKYRGVERYIENLRKMFIAMAEDVRVMIMKFADRIHNLNTLEHLPPQKRYRIALESLEIYAPIANRLGMDDMKGELEDLSFQYVYPKEYQRVKAIRDEKLAGKESYFEKIIGKTKNQLQQAGVKTVNVYGRSKRLYSLYQKLIRKDNEITNVYDTFAIRIIVPTVADCYASLGILHTLWKPLKGRIKDYISQPKPNGYQSLHTTVFSEGGEIVEFQIRTQKMHDEAEYGVAAHWHYDEFGSRLPKREIKWAKELAEIQKDILNKLSDLEEMKVDFLQTRIFVFTPKGDVIDLPEGATAVDFAYHIHSDVGDKCTGVMINDKMGKLDSELKNGDVVEVITDKNRKGPSQDWLQFVKTHTAKTQIKSNIKEQNNSTISKLLKAMLPRK</sequence>